<reference evidence="1 3" key="1">
    <citation type="submission" date="2018-05" db="EMBL/GenBank/DDBJ databases">
        <title>Genome sequencing, assembly and analysis of the novel insecticidal bacterium, Chromobacterium phragmitis.</title>
        <authorList>
            <person name="Sparks M.E."/>
            <person name="Blackburn M.B."/>
            <person name="Gundersen-Rindal D.E."/>
        </authorList>
    </citation>
    <scope>NUCLEOTIDE SEQUENCE [LARGE SCALE GENOMIC DNA]</scope>
    <source>
        <strain evidence="1">IIBBL 274-1</strain>
    </source>
</reference>
<dbReference type="OrthoDB" id="8595629at2"/>
<dbReference type="Proteomes" id="UP001462502">
    <property type="component" value="Unassembled WGS sequence"/>
</dbReference>
<protein>
    <recommendedName>
        <fullName evidence="5">Prepilin-type cleavage/methylation domain-containing protein</fullName>
    </recommendedName>
</protein>
<name>A0A344UHL2_9NEIS</name>
<dbReference type="RefSeq" id="WP_114060449.1">
    <property type="nucleotide sequence ID" value="NZ_CP029495.1"/>
</dbReference>
<dbReference type="EMBL" id="JBDXMI010000001">
    <property type="protein sequence ID" value="MEO9385961.1"/>
    <property type="molecule type" value="Genomic_DNA"/>
</dbReference>
<dbReference type="Proteomes" id="UP000252038">
    <property type="component" value="Chromosome"/>
</dbReference>
<evidence type="ECO:0000313" key="3">
    <source>
        <dbReference type="Proteomes" id="UP000252038"/>
    </source>
</evidence>
<accession>A0A344UHL2</accession>
<evidence type="ECO:0000313" key="2">
    <source>
        <dbReference type="EMBL" id="MEO9385961.1"/>
    </source>
</evidence>
<evidence type="ECO:0008006" key="5">
    <source>
        <dbReference type="Google" id="ProtNLM"/>
    </source>
</evidence>
<sequence length="164" mass="17443">MIAGERGFSLVEAQVALLIWALAVLALVSVQAKSLSQARDSEFGGRVGDAVAALASAIQASPESVWPHYLEGGYDDHMSGGDCLTACSAQQLADAALFRFKRALQAEGRSVRARGIVCRGDSKVRPTLANAGCDGKGEWAVRVAWRARLGGKWLEHAGVWPLRP</sequence>
<dbReference type="AlphaFoldDB" id="A0A344UHL2"/>
<keyword evidence="4" id="KW-1185">Reference proteome</keyword>
<evidence type="ECO:0000313" key="1">
    <source>
        <dbReference type="EMBL" id="AXE34760.1"/>
    </source>
</evidence>
<organism evidence="1 3">
    <name type="scientific">Chromobacterium phragmitis</name>
    <dbReference type="NCBI Taxonomy" id="2202141"/>
    <lineage>
        <taxon>Bacteria</taxon>
        <taxon>Pseudomonadati</taxon>
        <taxon>Pseudomonadota</taxon>
        <taxon>Betaproteobacteria</taxon>
        <taxon>Neisseriales</taxon>
        <taxon>Chromobacteriaceae</taxon>
        <taxon>Chromobacterium</taxon>
    </lineage>
</organism>
<dbReference type="KEGG" id="chrb:DK843_10935"/>
<dbReference type="KEGG" id="chri:DK842_05410"/>
<dbReference type="EMBL" id="CP029554">
    <property type="protein sequence ID" value="AXE34760.1"/>
    <property type="molecule type" value="Genomic_DNA"/>
</dbReference>
<proteinExistence type="predicted"/>
<gene>
    <name evidence="2" type="ORF">ABI908_17835</name>
    <name evidence="1" type="ORF">DK843_10935</name>
</gene>
<evidence type="ECO:0000313" key="4">
    <source>
        <dbReference type="Proteomes" id="UP001462502"/>
    </source>
</evidence>
<reference evidence="2 4" key="2">
    <citation type="submission" date="2024-05" db="EMBL/GenBank/DDBJ databases">
        <authorList>
            <person name="De Oliveira J.P."/>
            <person name="Noriler S.A."/>
            <person name="De Oliveira A.G."/>
            <person name="Sipoli D.S."/>
        </authorList>
    </citation>
    <scope>NUCLEOTIDE SEQUENCE [LARGE SCALE GENOMIC DNA]</scope>
    <source>
        <strain evidence="2 4">LABIM192</strain>
    </source>
</reference>